<keyword evidence="1" id="KW-1185">Reference proteome</keyword>
<name>A0A6J1JUB6_CUCMA</name>
<proteinExistence type="predicted"/>
<dbReference type="AlphaFoldDB" id="A0A6J1JUB6"/>
<dbReference type="RefSeq" id="XP_022991940.1">
    <property type="nucleotide sequence ID" value="XM_023136172.1"/>
</dbReference>
<evidence type="ECO:0000313" key="2">
    <source>
        <dbReference type="RefSeq" id="XP_022991940.1"/>
    </source>
</evidence>
<sequence>MLSSKEKRENSSIRRMCEGSMLTIATRSLCMLKEKLHYKRKKGNEKQERMEQKMSKRKRLFCRFFAGKKASTSSGDHKADDKNDIDEYGPQGYNSGLHRAVFSGICFLETFSKTTNGNLYLKHKASCACG</sequence>
<evidence type="ECO:0000313" key="1">
    <source>
        <dbReference type="Proteomes" id="UP000504608"/>
    </source>
</evidence>
<protein>
    <submittedName>
        <fullName evidence="2">Uncharacterized protein LOC111488432 isoform X2</fullName>
    </submittedName>
</protein>
<dbReference type="Proteomes" id="UP000504608">
    <property type="component" value="Unplaced"/>
</dbReference>
<organism evidence="1 2">
    <name type="scientific">Cucurbita maxima</name>
    <name type="common">Pumpkin</name>
    <name type="synonym">Winter squash</name>
    <dbReference type="NCBI Taxonomy" id="3661"/>
    <lineage>
        <taxon>Eukaryota</taxon>
        <taxon>Viridiplantae</taxon>
        <taxon>Streptophyta</taxon>
        <taxon>Embryophyta</taxon>
        <taxon>Tracheophyta</taxon>
        <taxon>Spermatophyta</taxon>
        <taxon>Magnoliopsida</taxon>
        <taxon>eudicotyledons</taxon>
        <taxon>Gunneridae</taxon>
        <taxon>Pentapetalae</taxon>
        <taxon>rosids</taxon>
        <taxon>fabids</taxon>
        <taxon>Cucurbitales</taxon>
        <taxon>Cucurbitaceae</taxon>
        <taxon>Cucurbiteae</taxon>
        <taxon>Cucurbita</taxon>
    </lineage>
</organism>
<accession>A0A6J1JUB6</accession>
<gene>
    <name evidence="2" type="primary">LOC111488432</name>
</gene>
<reference evidence="2" key="1">
    <citation type="submission" date="2025-08" db="UniProtKB">
        <authorList>
            <consortium name="RefSeq"/>
        </authorList>
    </citation>
    <scope>IDENTIFICATION</scope>
    <source>
        <tissue evidence="2">Young leaves</tissue>
    </source>
</reference>
<dbReference type="GeneID" id="111488432"/>